<proteinExistence type="predicted"/>
<dbReference type="GeneID" id="70134765"/>
<dbReference type="AlphaFoldDB" id="A0A9P8UPD3"/>
<protein>
    <submittedName>
        <fullName evidence="2">Uncharacterized protein</fullName>
    </submittedName>
</protein>
<reference evidence="2" key="1">
    <citation type="journal article" date="2021" name="Nat. Commun.">
        <title>Genetic determinants of endophytism in the Arabidopsis root mycobiome.</title>
        <authorList>
            <person name="Mesny F."/>
            <person name="Miyauchi S."/>
            <person name="Thiergart T."/>
            <person name="Pickel B."/>
            <person name="Atanasova L."/>
            <person name="Karlsson M."/>
            <person name="Huettel B."/>
            <person name="Barry K.W."/>
            <person name="Haridas S."/>
            <person name="Chen C."/>
            <person name="Bauer D."/>
            <person name="Andreopoulos W."/>
            <person name="Pangilinan J."/>
            <person name="LaButti K."/>
            <person name="Riley R."/>
            <person name="Lipzen A."/>
            <person name="Clum A."/>
            <person name="Drula E."/>
            <person name="Henrissat B."/>
            <person name="Kohler A."/>
            <person name="Grigoriev I.V."/>
            <person name="Martin F.M."/>
            <person name="Hacquard S."/>
        </authorList>
    </citation>
    <scope>NUCLEOTIDE SEQUENCE</scope>
    <source>
        <strain evidence="2">MPI-SDFR-AT-0073</strain>
    </source>
</reference>
<dbReference type="RefSeq" id="XP_045960063.1">
    <property type="nucleotide sequence ID" value="XM_046105874.1"/>
</dbReference>
<accession>A0A9P8UPD3</accession>
<evidence type="ECO:0000313" key="3">
    <source>
        <dbReference type="Proteomes" id="UP000758603"/>
    </source>
</evidence>
<keyword evidence="3" id="KW-1185">Reference proteome</keyword>
<comment type="caution">
    <text evidence="2">The sequence shown here is derived from an EMBL/GenBank/DDBJ whole genome shotgun (WGS) entry which is preliminary data.</text>
</comment>
<dbReference type="OrthoDB" id="5364416at2759"/>
<sequence>MSTRTWASVAQTSSQPAAARASTPAARTSTHQTTTTSTTVSKQHHHNPAGPTVHFTSSAAPAANHQRNEHYRPRGPSDHGQDVYVLTLLLTPAHQREMADLGEMARGVRGFEVRADRGGVFKMGRGVGVEVDRGALDRARGIREGLRAGWQGQDGERHVVGLGSTKSEERRREIGWLSEQDARKCWKGHYTVMNKEDDKDRKEQCYRELTEVWHGSKGSVTGLCLWRYDRGWWRDAEEFRFEDKKE</sequence>
<name>A0A9P8UPD3_9PEZI</name>
<dbReference type="EMBL" id="JAGPXC010000003">
    <property type="protein sequence ID" value="KAH6655798.1"/>
    <property type="molecule type" value="Genomic_DNA"/>
</dbReference>
<evidence type="ECO:0000256" key="1">
    <source>
        <dbReference type="SAM" id="MobiDB-lite"/>
    </source>
</evidence>
<organism evidence="2 3">
    <name type="scientific">Truncatella angustata</name>
    <dbReference type="NCBI Taxonomy" id="152316"/>
    <lineage>
        <taxon>Eukaryota</taxon>
        <taxon>Fungi</taxon>
        <taxon>Dikarya</taxon>
        <taxon>Ascomycota</taxon>
        <taxon>Pezizomycotina</taxon>
        <taxon>Sordariomycetes</taxon>
        <taxon>Xylariomycetidae</taxon>
        <taxon>Amphisphaeriales</taxon>
        <taxon>Sporocadaceae</taxon>
        <taxon>Truncatella</taxon>
    </lineage>
</organism>
<feature type="compositionally biased region" description="Low complexity" evidence="1">
    <location>
        <begin position="10"/>
        <end position="41"/>
    </location>
</feature>
<evidence type="ECO:0000313" key="2">
    <source>
        <dbReference type="EMBL" id="KAH6655798.1"/>
    </source>
</evidence>
<feature type="region of interest" description="Disordered" evidence="1">
    <location>
        <begin position="1"/>
        <end position="56"/>
    </location>
</feature>
<gene>
    <name evidence="2" type="ORF">BKA67DRAFT_645248</name>
</gene>
<dbReference type="Proteomes" id="UP000758603">
    <property type="component" value="Unassembled WGS sequence"/>
</dbReference>